<dbReference type="SUPFAM" id="SSF116734">
    <property type="entry name" value="DNA methylase specificity domain"/>
    <property type="match status" value="2"/>
</dbReference>
<evidence type="ECO:0000259" key="5">
    <source>
        <dbReference type="Pfam" id="PF01420"/>
    </source>
</evidence>
<evidence type="ECO:0000256" key="1">
    <source>
        <dbReference type="ARBA" id="ARBA00010923"/>
    </source>
</evidence>
<protein>
    <recommendedName>
        <fullName evidence="5">Type I restriction modification DNA specificity domain-containing protein</fullName>
    </recommendedName>
</protein>
<dbReference type="PANTHER" id="PTHR43140">
    <property type="entry name" value="TYPE-1 RESTRICTION ENZYME ECOKI SPECIFICITY PROTEIN"/>
    <property type="match status" value="1"/>
</dbReference>
<dbReference type="Proteomes" id="UP001501480">
    <property type="component" value="Unassembled WGS sequence"/>
</dbReference>
<dbReference type="InterPro" id="IPR000055">
    <property type="entry name" value="Restrct_endonuc_typeI_TRD"/>
</dbReference>
<dbReference type="EMBL" id="BAAAPY010000004">
    <property type="protein sequence ID" value="GAA2077530.1"/>
    <property type="molecule type" value="Genomic_DNA"/>
</dbReference>
<dbReference type="Gene3D" id="3.90.220.20">
    <property type="entry name" value="DNA methylase specificity domains"/>
    <property type="match status" value="2"/>
</dbReference>
<comment type="caution">
    <text evidence="6">The sequence shown here is derived from an EMBL/GenBank/DDBJ whole genome shotgun (WGS) entry which is preliminary data.</text>
</comment>
<accession>A0ABN2VZD3</accession>
<dbReference type="Pfam" id="PF01420">
    <property type="entry name" value="Methylase_S"/>
    <property type="match status" value="1"/>
</dbReference>
<comment type="similarity">
    <text evidence="1">Belongs to the type-I restriction system S methylase family.</text>
</comment>
<evidence type="ECO:0000313" key="7">
    <source>
        <dbReference type="Proteomes" id="UP001501480"/>
    </source>
</evidence>
<feature type="domain" description="Type I restriction modification DNA specificity" evidence="5">
    <location>
        <begin position="73"/>
        <end position="165"/>
    </location>
</feature>
<evidence type="ECO:0000256" key="2">
    <source>
        <dbReference type="ARBA" id="ARBA00022747"/>
    </source>
</evidence>
<organism evidence="6 7">
    <name type="scientific">Aeromicrobium halocynthiae</name>
    <dbReference type="NCBI Taxonomy" id="560557"/>
    <lineage>
        <taxon>Bacteria</taxon>
        <taxon>Bacillati</taxon>
        <taxon>Actinomycetota</taxon>
        <taxon>Actinomycetes</taxon>
        <taxon>Propionibacteriales</taxon>
        <taxon>Nocardioidaceae</taxon>
        <taxon>Aeromicrobium</taxon>
    </lineage>
</organism>
<dbReference type="RefSeq" id="WP_344326847.1">
    <property type="nucleotide sequence ID" value="NZ_BAAAPY010000004.1"/>
</dbReference>
<evidence type="ECO:0000313" key="6">
    <source>
        <dbReference type="EMBL" id="GAA2077530.1"/>
    </source>
</evidence>
<keyword evidence="2" id="KW-0680">Restriction system</keyword>
<proteinExistence type="inferred from homology"/>
<dbReference type="InterPro" id="IPR051212">
    <property type="entry name" value="Type-I_RE_S_subunit"/>
</dbReference>
<evidence type="ECO:0000256" key="4">
    <source>
        <dbReference type="ARBA" id="ARBA00038652"/>
    </source>
</evidence>
<keyword evidence="3" id="KW-0238">DNA-binding</keyword>
<keyword evidence="7" id="KW-1185">Reference proteome</keyword>
<sequence length="391" mass="42978">MSLDLDKSTWKRVSFGDVVDNVNETVRDADAAGIDRIIAMEHMDPGELKISRWGSPEDGTTFTRRVKPGQTLFGKRRAYQRKVAYAEFEAICSGDIYTFEADESQMLGEFLPFLVQSNEFFDHALDTSAGSLSPRTNWRDLANFEFDLPPLNEQKRLADLLWGVQRHLLAMNAERDAVQATLGHFVRHRLSEMPATIRLGEVATTRSGPSFAASAVNDVPVEGSVPVLGIPNTKPDGTIDLSGVGHVKGLADSVGKIDGSSLVLIRTNGNRQRIGNVYLPPVAAHGHAVSAFQFLMRSLDPANREYLYWVLSEPTMQERMSEAASGSVGLGNLAVRWLNEQQIPWSTDAALRRSIVNEMRELSNVMTSIDSERGTLAALRSAISTTVFGGN</sequence>
<comment type="subunit">
    <text evidence="4">The methyltransferase is composed of M and S polypeptides.</text>
</comment>
<gene>
    <name evidence="6" type="ORF">GCM10009821_16480</name>
</gene>
<dbReference type="InterPro" id="IPR044946">
    <property type="entry name" value="Restrct_endonuc_typeI_TRD_sf"/>
</dbReference>
<evidence type="ECO:0000256" key="3">
    <source>
        <dbReference type="ARBA" id="ARBA00023125"/>
    </source>
</evidence>
<reference evidence="6 7" key="1">
    <citation type="journal article" date="2019" name="Int. J. Syst. Evol. Microbiol.">
        <title>The Global Catalogue of Microorganisms (GCM) 10K type strain sequencing project: providing services to taxonomists for standard genome sequencing and annotation.</title>
        <authorList>
            <consortium name="The Broad Institute Genomics Platform"/>
            <consortium name="The Broad Institute Genome Sequencing Center for Infectious Disease"/>
            <person name="Wu L."/>
            <person name="Ma J."/>
        </authorList>
    </citation>
    <scope>NUCLEOTIDE SEQUENCE [LARGE SCALE GENOMIC DNA]</scope>
    <source>
        <strain evidence="6 7">JCM 15749</strain>
    </source>
</reference>
<name>A0ABN2VZD3_9ACTN</name>
<dbReference type="PANTHER" id="PTHR43140:SF1">
    <property type="entry name" value="TYPE I RESTRICTION ENZYME ECOKI SPECIFICITY SUBUNIT"/>
    <property type="match status" value="1"/>
</dbReference>